<dbReference type="Proteomes" id="UP000440578">
    <property type="component" value="Unassembled WGS sequence"/>
</dbReference>
<dbReference type="SMART" id="SM00239">
    <property type="entry name" value="C2"/>
    <property type="match status" value="1"/>
</dbReference>
<gene>
    <name evidence="4" type="primary">SYT11</name>
    <name evidence="4" type="ORF">FJT64_025083</name>
</gene>
<name>A0A6A4W4X1_AMPAM</name>
<dbReference type="InterPro" id="IPR035892">
    <property type="entry name" value="C2_domain_sf"/>
</dbReference>
<evidence type="ECO:0000259" key="3">
    <source>
        <dbReference type="PROSITE" id="PS50004"/>
    </source>
</evidence>
<dbReference type="CDD" id="cd08388">
    <property type="entry name" value="C2A_Synaptotagmin-4-11"/>
    <property type="match status" value="1"/>
</dbReference>
<dbReference type="FunFam" id="2.60.40.150:FF:000181">
    <property type="entry name" value="Synaptotagmin 4"/>
    <property type="match status" value="1"/>
</dbReference>
<dbReference type="EMBL" id="VIIS01001001">
    <property type="protein sequence ID" value="KAF0302917.1"/>
    <property type="molecule type" value="Genomic_DNA"/>
</dbReference>
<organism evidence="4 5">
    <name type="scientific">Amphibalanus amphitrite</name>
    <name type="common">Striped barnacle</name>
    <name type="synonym">Balanus amphitrite</name>
    <dbReference type="NCBI Taxonomy" id="1232801"/>
    <lineage>
        <taxon>Eukaryota</taxon>
        <taxon>Metazoa</taxon>
        <taxon>Ecdysozoa</taxon>
        <taxon>Arthropoda</taxon>
        <taxon>Crustacea</taxon>
        <taxon>Multicrustacea</taxon>
        <taxon>Cirripedia</taxon>
        <taxon>Thoracica</taxon>
        <taxon>Thoracicalcarea</taxon>
        <taxon>Balanomorpha</taxon>
        <taxon>Balanoidea</taxon>
        <taxon>Balanidae</taxon>
        <taxon>Amphibalaninae</taxon>
        <taxon>Amphibalanus</taxon>
    </lineage>
</organism>
<dbReference type="GO" id="GO:0001786">
    <property type="term" value="F:phosphatidylserine binding"/>
    <property type="evidence" value="ECO:0007669"/>
    <property type="project" value="TreeGrafter"/>
</dbReference>
<dbReference type="GO" id="GO:0005509">
    <property type="term" value="F:calcium ion binding"/>
    <property type="evidence" value="ECO:0007669"/>
    <property type="project" value="TreeGrafter"/>
</dbReference>
<dbReference type="GO" id="GO:0098793">
    <property type="term" value="C:presynapse"/>
    <property type="evidence" value="ECO:0007669"/>
    <property type="project" value="GOC"/>
</dbReference>
<comment type="caution">
    <text evidence="4">The sequence shown here is derived from an EMBL/GenBank/DDBJ whole genome shotgun (WGS) entry which is preliminary data.</text>
</comment>
<proteinExistence type="predicted"/>
<dbReference type="GO" id="GO:0070382">
    <property type="term" value="C:exocytic vesicle"/>
    <property type="evidence" value="ECO:0007669"/>
    <property type="project" value="TreeGrafter"/>
</dbReference>
<feature type="domain" description="C2" evidence="3">
    <location>
        <begin position="140"/>
        <end position="263"/>
    </location>
</feature>
<dbReference type="OrthoDB" id="67700at2759"/>
<dbReference type="SUPFAM" id="SSF49562">
    <property type="entry name" value="C2 domain (Calcium/lipid-binding domain, CaLB)"/>
    <property type="match status" value="1"/>
</dbReference>
<evidence type="ECO:0000313" key="4">
    <source>
        <dbReference type="EMBL" id="KAF0302917.1"/>
    </source>
</evidence>
<dbReference type="PRINTS" id="PR00399">
    <property type="entry name" value="SYNAPTOTAGMN"/>
</dbReference>
<dbReference type="InterPro" id="IPR000008">
    <property type="entry name" value="C2_dom"/>
</dbReference>
<keyword evidence="1" id="KW-0677">Repeat</keyword>
<dbReference type="GO" id="GO:0030276">
    <property type="term" value="F:clathrin binding"/>
    <property type="evidence" value="ECO:0007669"/>
    <property type="project" value="TreeGrafter"/>
</dbReference>
<reference evidence="4 5" key="1">
    <citation type="submission" date="2019-07" db="EMBL/GenBank/DDBJ databases">
        <title>Draft genome assembly of a fouling barnacle, Amphibalanus amphitrite (Darwin, 1854): The first reference genome for Thecostraca.</title>
        <authorList>
            <person name="Kim W."/>
        </authorList>
    </citation>
    <scope>NUCLEOTIDE SEQUENCE [LARGE SCALE GENOMIC DNA]</scope>
    <source>
        <strain evidence="4">SNU_AA5</strain>
        <tissue evidence="4">Soma without cirri and trophi</tissue>
    </source>
</reference>
<evidence type="ECO:0000313" key="5">
    <source>
        <dbReference type="Proteomes" id="UP000440578"/>
    </source>
</evidence>
<dbReference type="PANTHER" id="PTHR10024:SF369">
    <property type="entry name" value="FI18813P1"/>
    <property type="match status" value="1"/>
</dbReference>
<evidence type="ECO:0000256" key="2">
    <source>
        <dbReference type="SAM" id="MobiDB-lite"/>
    </source>
</evidence>
<dbReference type="GO" id="GO:0005886">
    <property type="term" value="C:plasma membrane"/>
    <property type="evidence" value="ECO:0007669"/>
    <property type="project" value="TreeGrafter"/>
</dbReference>
<dbReference type="GO" id="GO:0000149">
    <property type="term" value="F:SNARE binding"/>
    <property type="evidence" value="ECO:0007669"/>
    <property type="project" value="TreeGrafter"/>
</dbReference>
<dbReference type="InterPro" id="IPR001565">
    <property type="entry name" value="Synaptotagmin"/>
</dbReference>
<dbReference type="Pfam" id="PF00168">
    <property type="entry name" value="C2"/>
    <property type="match status" value="1"/>
</dbReference>
<evidence type="ECO:0000256" key="1">
    <source>
        <dbReference type="ARBA" id="ARBA00022737"/>
    </source>
</evidence>
<dbReference type="GO" id="GO:0030424">
    <property type="term" value="C:axon"/>
    <property type="evidence" value="ECO:0007669"/>
    <property type="project" value="TreeGrafter"/>
</dbReference>
<accession>A0A6A4W4X1</accession>
<dbReference type="GO" id="GO:0006906">
    <property type="term" value="P:vesicle fusion"/>
    <property type="evidence" value="ECO:0007669"/>
    <property type="project" value="TreeGrafter"/>
</dbReference>
<dbReference type="GO" id="GO:0005544">
    <property type="term" value="F:calcium-dependent phospholipid binding"/>
    <property type="evidence" value="ECO:0007669"/>
    <property type="project" value="TreeGrafter"/>
</dbReference>
<sequence>MTSVSSPALIGICLASTLLLLSVAAVTCFCYRRRSAAAHKLIYRRSADQPVGLRRPTAVRSPGSQGHYLKKSPSPTGKPATPGSGSEGGGEPPTDTGAHTPVLHTPSPAEDSKIRSIKCFSENELPEKPGKQEELPETSELGQLHFRVRYNSESAALVVTVARCEGLPARGGQPANSDPYVKLQLLPERQHKVKTRVLRNTLDPVYEEDFTFYGIQFNKLESTTLHFVVLSFDRYSRDDVIGEVLCPILTSLSNWYGKNGLKINAAKTQLIVLGTREMTRRLPPISINFSGSTIASSSTVKNLVALHLVHESHTATENAITDCNGCNCNQQVA</sequence>
<protein>
    <submittedName>
        <fullName evidence="4">Synaptotagmin-11</fullName>
    </submittedName>
</protein>
<dbReference type="AlphaFoldDB" id="A0A6A4W4X1"/>
<dbReference type="GO" id="GO:0048791">
    <property type="term" value="P:calcium ion-regulated exocytosis of neurotransmitter"/>
    <property type="evidence" value="ECO:0007669"/>
    <property type="project" value="TreeGrafter"/>
</dbReference>
<keyword evidence="5" id="KW-1185">Reference proteome</keyword>
<feature type="region of interest" description="Disordered" evidence="2">
    <location>
        <begin position="53"/>
        <end position="115"/>
    </location>
</feature>
<dbReference type="PANTHER" id="PTHR10024">
    <property type="entry name" value="SYNAPTOTAGMIN"/>
    <property type="match status" value="1"/>
</dbReference>
<dbReference type="PROSITE" id="PS50004">
    <property type="entry name" value="C2"/>
    <property type="match status" value="1"/>
</dbReference>
<dbReference type="Gene3D" id="2.60.40.150">
    <property type="entry name" value="C2 domain"/>
    <property type="match status" value="1"/>
</dbReference>